<proteinExistence type="predicted"/>
<organism evidence="1 2">
    <name type="scientific">Sphaerotilus microaerophilus</name>
    <dbReference type="NCBI Taxonomy" id="2914710"/>
    <lineage>
        <taxon>Bacteria</taxon>
        <taxon>Pseudomonadati</taxon>
        <taxon>Pseudomonadota</taxon>
        <taxon>Betaproteobacteria</taxon>
        <taxon>Burkholderiales</taxon>
        <taxon>Sphaerotilaceae</taxon>
        <taxon>Sphaerotilus</taxon>
    </lineage>
</organism>
<sequence length="90" mass="10376">MATKHRTPRAQAVEVLDPAPQRQPVVRNHPIKLGTPDEMRLEMARVYREARSGTLDTQEASRLVYILGELRKAYETQVIDQRLKALENRP</sequence>
<keyword evidence="2" id="KW-1185">Reference proteome</keyword>
<gene>
    <name evidence="1" type="ORF">CATMQ487_41080</name>
</gene>
<dbReference type="EMBL" id="AP025730">
    <property type="protein sequence ID" value="BDI07138.1"/>
    <property type="molecule type" value="Genomic_DNA"/>
</dbReference>
<evidence type="ECO:0000313" key="2">
    <source>
        <dbReference type="Proteomes" id="UP001057498"/>
    </source>
</evidence>
<name>A0ABM7YRE0_9BURK</name>
<dbReference type="RefSeq" id="WP_251970358.1">
    <property type="nucleotide sequence ID" value="NZ_AP025730.1"/>
</dbReference>
<protein>
    <recommendedName>
        <fullName evidence="3">DUF1843 domain-containing protein</fullName>
    </recommendedName>
</protein>
<evidence type="ECO:0000313" key="1">
    <source>
        <dbReference type="EMBL" id="BDI07138.1"/>
    </source>
</evidence>
<reference evidence="1" key="1">
    <citation type="submission" date="2022-04" db="EMBL/GenBank/DDBJ databases">
        <title>Whole genome sequence of Sphaerotilus sp. FB-5.</title>
        <authorList>
            <person name="Takeda M."/>
            <person name="Narihara S."/>
            <person name="Akimoto M."/>
            <person name="Akimoto R."/>
            <person name="Nishiyashiki S."/>
            <person name="Murakami T."/>
        </authorList>
    </citation>
    <scope>NUCLEOTIDE SEQUENCE</scope>
    <source>
        <strain evidence="1">FB-5</strain>
    </source>
</reference>
<accession>A0ABM7YRE0</accession>
<dbReference type="Proteomes" id="UP001057498">
    <property type="component" value="Chromosome"/>
</dbReference>
<evidence type="ECO:0008006" key="3">
    <source>
        <dbReference type="Google" id="ProtNLM"/>
    </source>
</evidence>